<gene>
    <name evidence="1" type="ORF">BN437_2043</name>
</gene>
<sequence>MLFTALTKGNQAIDCQHERIWDNFINAVRPVNRDL</sequence>
<dbReference type="Proteomes" id="UP000013111">
    <property type="component" value="Unassembled WGS sequence"/>
</dbReference>
<comment type="caution">
    <text evidence="1">The sequence shown here is derived from an EMBL/GenBank/DDBJ whole genome shotgun (WGS) entry which is preliminary data.</text>
</comment>
<reference evidence="1 2" key="2">
    <citation type="submission" date="2013-04" db="EMBL/GenBank/DDBJ databases">
        <title>Comparative genomics of 12 strains of Erwinia amylovora identifies a pan-genome with a large conserved core and provides insights into host specificity.</title>
        <authorList>
            <person name="Mann R.A."/>
            <person name="Smits T.H.M."/>
            <person name="Buehlmann A."/>
            <person name="Blom J."/>
            <person name="Goesmann A."/>
            <person name="Frey J.E."/>
            <person name="Plummer K.M."/>
            <person name="Beer S.V."/>
            <person name="Luck J."/>
            <person name="Duffy B."/>
            <person name="Rodoni B."/>
        </authorList>
    </citation>
    <scope>NUCLEOTIDE SEQUENCE [LARGE SCALE GENOMIC DNA]</scope>
    <source>
        <strain evidence="2">CFBP 1232</strain>
    </source>
</reference>
<organism evidence="1 2">
    <name type="scientific">Erwinia amylovora NBRC 12687 = CFBP 1232</name>
    <dbReference type="NCBI Taxonomy" id="1219359"/>
    <lineage>
        <taxon>Bacteria</taxon>
        <taxon>Pseudomonadati</taxon>
        <taxon>Pseudomonadota</taxon>
        <taxon>Gammaproteobacteria</taxon>
        <taxon>Enterobacterales</taxon>
        <taxon>Erwiniaceae</taxon>
        <taxon>Erwinia</taxon>
    </lineage>
</organism>
<dbReference type="EMBL" id="CAPB01000021">
    <property type="protein sequence ID" value="CCO93972.1"/>
    <property type="molecule type" value="Genomic_DNA"/>
</dbReference>
<protein>
    <submittedName>
        <fullName evidence="1">Uncharacterized protein</fullName>
    </submittedName>
</protein>
<proteinExistence type="predicted"/>
<evidence type="ECO:0000313" key="1">
    <source>
        <dbReference type="EMBL" id="CCO93972.1"/>
    </source>
</evidence>
<dbReference type="AlphaFoldDB" id="A0A831ETI8"/>
<evidence type="ECO:0000313" key="2">
    <source>
        <dbReference type="Proteomes" id="UP000013111"/>
    </source>
</evidence>
<accession>A0A831ETI8</accession>
<name>A0A831ETI8_ERWAM</name>
<reference evidence="1 2" key="1">
    <citation type="submission" date="2012-11" db="EMBL/GenBank/DDBJ databases">
        <authorList>
            <person name="Linke B."/>
        </authorList>
    </citation>
    <scope>NUCLEOTIDE SEQUENCE [LARGE SCALE GENOMIC DNA]</scope>
    <source>
        <strain evidence="2">CFBP 1232</strain>
    </source>
</reference>